<evidence type="ECO:0000313" key="2">
    <source>
        <dbReference type="EMBL" id="SCM10844.1"/>
    </source>
</evidence>
<accession>A0A1C6XWY2</accession>
<feature type="transmembrane region" description="Helical" evidence="1">
    <location>
        <begin position="332"/>
        <end position="350"/>
    </location>
</feature>
<gene>
    <name evidence="2" type="ORF">PCHDS_000402000</name>
</gene>
<protein>
    <submittedName>
        <fullName evidence="2">Uncharacterized protein</fullName>
    </submittedName>
</protein>
<feature type="transmembrane region" description="Helical" evidence="1">
    <location>
        <begin position="54"/>
        <end position="72"/>
    </location>
</feature>
<feature type="transmembrane region" description="Helical" evidence="1">
    <location>
        <begin position="84"/>
        <end position="105"/>
    </location>
</feature>
<keyword evidence="1" id="KW-0812">Transmembrane</keyword>
<dbReference type="PANTHER" id="PTHR34289">
    <property type="entry name" value="PROTEIN, PUTATIVE (DUF819)-RELATED"/>
    <property type="match status" value="1"/>
</dbReference>
<dbReference type="Pfam" id="PF05684">
    <property type="entry name" value="DUF819"/>
    <property type="match status" value="2"/>
</dbReference>
<evidence type="ECO:0000256" key="1">
    <source>
        <dbReference type="SAM" id="Phobius"/>
    </source>
</evidence>
<feature type="transmembrane region" description="Helical" evidence="1">
    <location>
        <begin position="425"/>
        <end position="447"/>
    </location>
</feature>
<dbReference type="PANTHER" id="PTHR34289:SF8">
    <property type="entry name" value="DUF819 DOMAIN-CONTAINING PROTEIN"/>
    <property type="match status" value="1"/>
</dbReference>
<feature type="transmembrane region" description="Helical" evidence="1">
    <location>
        <begin position="524"/>
        <end position="547"/>
    </location>
</feature>
<name>A0A1C6XWY2_PLACE</name>
<feature type="transmembrane region" description="Helical" evidence="1">
    <location>
        <begin position="459"/>
        <end position="481"/>
    </location>
</feature>
<organism evidence="2 3">
    <name type="scientific">Plasmodium chabaudi adami</name>
    <dbReference type="NCBI Taxonomy" id="5826"/>
    <lineage>
        <taxon>Eukaryota</taxon>
        <taxon>Sar</taxon>
        <taxon>Alveolata</taxon>
        <taxon>Apicomplexa</taxon>
        <taxon>Aconoidasida</taxon>
        <taxon>Haemosporida</taxon>
        <taxon>Plasmodiidae</taxon>
        <taxon>Plasmodium</taxon>
        <taxon>Plasmodium (Vinckeia)</taxon>
    </lineage>
</organism>
<keyword evidence="1" id="KW-0472">Membrane</keyword>
<evidence type="ECO:0000313" key="3">
    <source>
        <dbReference type="Proteomes" id="UP000507536"/>
    </source>
</evidence>
<dbReference type="InterPro" id="IPR008537">
    <property type="entry name" value="DUF819"/>
</dbReference>
<dbReference type="AlphaFoldDB" id="A0A1C6XWY2"/>
<proteinExistence type="predicted"/>
<feature type="transmembrane region" description="Helical" evidence="1">
    <location>
        <begin position="149"/>
        <end position="174"/>
    </location>
</feature>
<sequence>MHVVIIYIFEIDNIVNINILKKMVKYIEDHPHEICLLVSLVFVFIEMNKNHNNFISVYLLSFISGVCFNKICKFNIKDIKSVDLFLNKILAYTLCISLMITFSFLKKKKKKKEKEKKNIASWLIDTKNKIIYSEEKKSVINKLLIQSRFLYFGIAFIFGMVGTIVGGIISYYIIKIIFNINNTKSKDTYLKRSVCCFISTYIGGHINLIEIAELLKLNNLEKNSIFILDDFFTNLFLMMLPLFKKYSNLLSFPNDKNLQKSLASQIKQNKKNNDILNYQSHNDETRRLILYEPKEITYGSFIYNNENNNFEKNLIKNINSEHNFVYKMFRKIIYDSLSIMFIIILTEQILTHYELLHKIINLYIINVVKIKAFLLFSITFIYLFFIDYIIQTVSGIANCDCKGSKLIIYTQKIIEMIRYIYFRSIEYYSTVLNFLFIYYLFFLGILININSLFAISKSLAVLVISMLIIHLFCVFFLSYIYNNLCSKNENTAIHIDEILLAINANIGGPTTATIMSELFKRHDLTFVSTLWGIIGYFIATDISMIIYQRL</sequence>
<dbReference type="Proteomes" id="UP000507536">
    <property type="component" value="Chromosome 13"/>
</dbReference>
<keyword evidence="1" id="KW-1133">Transmembrane helix</keyword>
<reference evidence="2 3" key="1">
    <citation type="submission" date="2016-08" db="EMBL/GenBank/DDBJ databases">
        <authorList>
            <consortium name="Pathogen Informatics"/>
        </authorList>
    </citation>
    <scope>NUCLEOTIDE SEQUENCE [LARGE SCALE GENOMIC DNA]</scope>
    <source>
        <strain evidence="2 3">DS</strain>
    </source>
</reference>
<dbReference type="EMBL" id="LT608193">
    <property type="protein sequence ID" value="SCM10844.1"/>
    <property type="molecule type" value="Genomic_DNA"/>
</dbReference>
<feature type="transmembrane region" description="Helical" evidence="1">
    <location>
        <begin position="362"/>
        <end position="385"/>
    </location>
</feature>